<dbReference type="EMBL" id="UINC01060933">
    <property type="protein sequence ID" value="SVB85968.1"/>
    <property type="molecule type" value="Genomic_DNA"/>
</dbReference>
<keyword evidence="1" id="KW-0677">Repeat</keyword>
<sequence length="348" mass="39344">VKHLLIILSILLLSSPLFGQETGVLYQYKTSSGFVWKTFGKGEVQPKYKGEISNGTPEGLGVLSYPFTDGKRVVGEWKDGKEWNTEHYKKDGKLIGKYENGKWILKWGVLCGTLEEGAMVWFEECYDGVESKYVGDIENMKPNGQGILTSLDGYKYVGEFYDGKQHGQGTITFSDGNKGVGEFRGNKPWNITTYDKDGNIIWMMLNGVKVEKKILFRDTPRSKWVKGGEKWFRSGDEKRQAKYEGEIVTGVPNGWGTITFPSGSNYVGEFKDGKRTGQGTMSFFDGGKYKGKYEGKWKDGRKNGQGTETYPSGRKYEGEWKNNKPWEGTLYDRNENIIGRVVNGEQQK</sequence>
<dbReference type="AlphaFoldDB" id="A0A382HF82"/>
<gene>
    <name evidence="2" type="ORF">METZ01_LOCUS238822</name>
</gene>
<feature type="non-terminal residue" evidence="2">
    <location>
        <position position="1"/>
    </location>
</feature>
<organism evidence="2">
    <name type="scientific">marine metagenome</name>
    <dbReference type="NCBI Taxonomy" id="408172"/>
    <lineage>
        <taxon>unclassified sequences</taxon>
        <taxon>metagenomes</taxon>
        <taxon>ecological metagenomes</taxon>
    </lineage>
</organism>
<reference evidence="2" key="1">
    <citation type="submission" date="2018-05" db="EMBL/GenBank/DDBJ databases">
        <authorList>
            <person name="Lanie J.A."/>
            <person name="Ng W.-L."/>
            <person name="Kazmierczak K.M."/>
            <person name="Andrzejewski T.M."/>
            <person name="Davidsen T.M."/>
            <person name="Wayne K.J."/>
            <person name="Tettelin H."/>
            <person name="Glass J.I."/>
            <person name="Rusch D."/>
            <person name="Podicherti R."/>
            <person name="Tsui H.-C.T."/>
            <person name="Winkler M.E."/>
        </authorList>
    </citation>
    <scope>NUCLEOTIDE SEQUENCE</scope>
</reference>
<name>A0A382HF82_9ZZZZ</name>
<dbReference type="Gene3D" id="2.20.110.10">
    <property type="entry name" value="Histone H3 K4-specific methyltransferase SET7/9 N-terminal domain"/>
    <property type="match status" value="3"/>
</dbReference>
<dbReference type="Pfam" id="PF02493">
    <property type="entry name" value="MORN"/>
    <property type="match status" value="6"/>
</dbReference>
<evidence type="ECO:0000313" key="2">
    <source>
        <dbReference type="EMBL" id="SVB85968.1"/>
    </source>
</evidence>
<dbReference type="SUPFAM" id="SSF82185">
    <property type="entry name" value="Histone H3 K4-specific methyltransferase SET7/9 N-terminal domain"/>
    <property type="match status" value="3"/>
</dbReference>
<accession>A0A382HF82</accession>
<dbReference type="PANTHER" id="PTHR43215">
    <property type="entry name" value="RADIAL SPOKE HEAD 1 HOMOLOG"/>
    <property type="match status" value="1"/>
</dbReference>
<dbReference type="PANTHER" id="PTHR43215:SF14">
    <property type="entry name" value="RADIAL SPOKE HEAD 1 HOMOLOG"/>
    <property type="match status" value="1"/>
</dbReference>
<dbReference type="InterPro" id="IPR003409">
    <property type="entry name" value="MORN"/>
</dbReference>
<proteinExistence type="predicted"/>
<protein>
    <submittedName>
        <fullName evidence="2">Uncharacterized protein</fullName>
    </submittedName>
</protein>
<dbReference type="SMART" id="SM00698">
    <property type="entry name" value="MORN"/>
    <property type="match status" value="7"/>
</dbReference>
<evidence type="ECO:0000256" key="1">
    <source>
        <dbReference type="ARBA" id="ARBA00022737"/>
    </source>
</evidence>